<dbReference type="InterPro" id="IPR025932">
    <property type="entry name" value="Trypano_VSG_B_N_dom"/>
</dbReference>
<keyword evidence="13" id="KW-1185">Reference proteome</keyword>
<dbReference type="GO" id="GO:0005886">
    <property type="term" value="C:plasma membrane"/>
    <property type="evidence" value="ECO:0007669"/>
    <property type="project" value="UniProtKB-SubCell"/>
</dbReference>
<sequence>MLQRGVTLLLFLFSWSMSSTCEEKHKQNAGEAELFCRIRLLAENDPEKLVFENEEREKHIMRQSEKIGPEIRSLVGKSEQRDATLITQFNDLVKEAKKIIENMRDLRRKAAEKRLSAKRHLHQVIFGEYGGEGKGELDTTKETIQKIFNNEKFEKSCGGQGDKPAGKSLINDFICLCASNTGFDAHFDSHKDRSICKYGVTTTVEANFKNWTEVWYWNKHRICINTAPPIPTPQNINYLVAHFTRFLEREQKDFQVKNVFGYVKTTDNPKSVCNTTNVGSICVNYIHALSHGGIEWVNHLKNASQDLKDMVRYAEESESSLPQLELLEYNALLLYEEAKYSTHLPHIVPSNETETNSSNEGYEESSPNSTNASQGGEFEEEEDADSTWKARPPWWGMPFFFLFDF</sequence>
<reference evidence="13" key="1">
    <citation type="submission" date="2011-07" db="EMBL/GenBank/DDBJ databases">
        <title>Divergent evolution of antigenic variation in African trypanosomes.</title>
        <authorList>
            <person name="Jackson A.P."/>
            <person name="Berry A."/>
            <person name="Allison H.C."/>
            <person name="Burton P."/>
            <person name="Anderson J."/>
            <person name="Aslett M."/>
            <person name="Brown R."/>
            <person name="Corton N."/>
            <person name="Harris D."/>
            <person name="Hauser H."/>
            <person name="Gamble J."/>
            <person name="Gilderthorp R."/>
            <person name="McQuillan J."/>
            <person name="Quail M.A."/>
            <person name="Sanders M."/>
            <person name="Van Tonder A."/>
            <person name="Ginger M.L."/>
            <person name="Donelson J.E."/>
            <person name="Field M.C."/>
            <person name="Barry J.D."/>
            <person name="Berriman M."/>
            <person name="Hertz-Fowler C."/>
        </authorList>
    </citation>
    <scope>NUCLEOTIDE SEQUENCE [LARGE SCALE GENOMIC DNA]</scope>
    <source>
        <strain evidence="13">IL3000</strain>
    </source>
</reference>
<comment type="function">
    <text evidence="1">VSG forms a coat on the surface of the parasite. The trypanosome evades the immune response of the host by expressing a series of antigenically distinct VSGs from an estimated 1000 VSG genes.</text>
</comment>
<feature type="compositionally biased region" description="Polar residues" evidence="9">
    <location>
        <begin position="350"/>
        <end position="374"/>
    </location>
</feature>
<comment type="caution">
    <text evidence="12">The sequence shown here is derived from an EMBL/GenBank/DDBJ whole genome shotgun (WGS) entry which is preliminary data.</text>
</comment>
<proteinExistence type="predicted"/>
<dbReference type="GO" id="GO:0098552">
    <property type="term" value="C:side of membrane"/>
    <property type="evidence" value="ECO:0007669"/>
    <property type="project" value="UniProtKB-KW"/>
</dbReference>
<evidence type="ECO:0000256" key="5">
    <source>
        <dbReference type="ARBA" id="ARBA00022729"/>
    </source>
</evidence>
<evidence type="ECO:0000313" key="12">
    <source>
        <dbReference type="EMBL" id="CCD17745.1"/>
    </source>
</evidence>
<evidence type="ECO:0000256" key="3">
    <source>
        <dbReference type="ARBA" id="ARBA00022475"/>
    </source>
</evidence>
<dbReference type="EMBL" id="CAEQ01002823">
    <property type="protein sequence ID" value="CCD17745.1"/>
    <property type="molecule type" value="Genomic_DNA"/>
</dbReference>
<keyword evidence="5 10" id="KW-0732">Signal</keyword>
<evidence type="ECO:0000256" key="9">
    <source>
        <dbReference type="SAM" id="MobiDB-lite"/>
    </source>
</evidence>
<keyword evidence="8" id="KW-0449">Lipoprotein</keyword>
<feature type="signal peptide" evidence="10">
    <location>
        <begin position="1"/>
        <end position="21"/>
    </location>
</feature>
<dbReference type="Proteomes" id="UP000000702">
    <property type="component" value="Unassembled WGS sequence"/>
</dbReference>
<dbReference type="OMA" id="DRSICKY"/>
<evidence type="ECO:0000256" key="1">
    <source>
        <dbReference type="ARBA" id="ARBA00002523"/>
    </source>
</evidence>
<organism evidence="12 13">
    <name type="scientific">Trypanosoma congolense (strain IL3000)</name>
    <dbReference type="NCBI Taxonomy" id="1068625"/>
    <lineage>
        <taxon>Eukaryota</taxon>
        <taxon>Discoba</taxon>
        <taxon>Euglenozoa</taxon>
        <taxon>Kinetoplastea</taxon>
        <taxon>Metakinetoplastina</taxon>
        <taxon>Trypanosomatida</taxon>
        <taxon>Trypanosomatidae</taxon>
        <taxon>Trypanosoma</taxon>
        <taxon>Nannomonas</taxon>
    </lineage>
</organism>
<evidence type="ECO:0000256" key="10">
    <source>
        <dbReference type="SAM" id="SignalP"/>
    </source>
</evidence>
<evidence type="ECO:0000256" key="2">
    <source>
        <dbReference type="ARBA" id="ARBA00004609"/>
    </source>
</evidence>
<name>F9WK83_TRYCI</name>
<dbReference type="VEuPathDB" id="TriTrypDB:TcIL3000_0_25280"/>
<dbReference type="AlphaFoldDB" id="F9WK83"/>
<evidence type="ECO:0000256" key="8">
    <source>
        <dbReference type="ARBA" id="ARBA00023288"/>
    </source>
</evidence>
<accession>F9WK83</accession>
<dbReference type="Pfam" id="PF13206">
    <property type="entry name" value="VSG_B"/>
    <property type="match status" value="1"/>
</dbReference>
<keyword evidence="6" id="KW-0472">Membrane</keyword>
<evidence type="ECO:0000259" key="11">
    <source>
        <dbReference type="Pfam" id="PF13206"/>
    </source>
</evidence>
<evidence type="ECO:0000256" key="7">
    <source>
        <dbReference type="ARBA" id="ARBA00023180"/>
    </source>
</evidence>
<evidence type="ECO:0000256" key="6">
    <source>
        <dbReference type="ARBA" id="ARBA00023136"/>
    </source>
</evidence>
<gene>
    <name evidence="12" type="ORF">TCIL3000_0_25280</name>
</gene>
<evidence type="ECO:0000256" key="4">
    <source>
        <dbReference type="ARBA" id="ARBA00022622"/>
    </source>
</evidence>
<keyword evidence="4" id="KW-0336">GPI-anchor</keyword>
<feature type="domain" description="Trypanosome variant surface glycoprotein B-type N-terminal" evidence="11">
    <location>
        <begin position="79"/>
        <end position="325"/>
    </location>
</feature>
<feature type="region of interest" description="Disordered" evidence="9">
    <location>
        <begin position="346"/>
        <end position="390"/>
    </location>
</feature>
<evidence type="ECO:0000313" key="13">
    <source>
        <dbReference type="Proteomes" id="UP000000702"/>
    </source>
</evidence>
<comment type="subcellular location">
    <subcellularLocation>
        <location evidence="2">Cell membrane</location>
        <topology evidence="2">Lipid-anchor</topology>
        <topology evidence="2">GPI-anchor</topology>
    </subcellularLocation>
</comment>
<keyword evidence="7" id="KW-0325">Glycoprotein</keyword>
<feature type="chain" id="PRO_5003390457" evidence="10">
    <location>
        <begin position="22"/>
        <end position="405"/>
    </location>
</feature>
<keyword evidence="3" id="KW-1003">Cell membrane</keyword>
<reference evidence="12 13" key="2">
    <citation type="journal article" date="2012" name="Proc. Natl. Acad. Sci. U.S.A.">
        <title>Antigenic diversity is generated by distinct evolutionary mechanisms in African trypanosome species.</title>
        <authorList>
            <person name="Jackson A.P."/>
            <person name="Berry A."/>
            <person name="Aslett M."/>
            <person name="Allison H.C."/>
            <person name="Burton P."/>
            <person name="Vavrova-Anderson J."/>
            <person name="Brown R."/>
            <person name="Browne H."/>
            <person name="Corton N."/>
            <person name="Hauser H."/>
            <person name="Gamble J."/>
            <person name="Gilderthorp R."/>
            <person name="Marcello L."/>
            <person name="McQuillan J."/>
            <person name="Otto T.D."/>
            <person name="Quail M.A."/>
            <person name="Sanders M.J."/>
            <person name="van Tonder A."/>
            <person name="Ginger M.L."/>
            <person name="Field M.C."/>
            <person name="Barry J.D."/>
            <person name="Hertz-Fowler C."/>
            <person name="Berriman M."/>
        </authorList>
    </citation>
    <scope>NUCLEOTIDE SEQUENCE [LARGE SCALE GENOMIC DNA]</scope>
    <source>
        <strain evidence="12 13">IL3000</strain>
    </source>
</reference>
<protein>
    <submittedName>
        <fullName evidence="12">Variant surface glycoprotein</fullName>
    </submittedName>
</protein>